<protein>
    <submittedName>
        <fullName evidence="2">Conjugal transfer pilus assembly protein TraU</fullName>
    </submittedName>
</protein>
<evidence type="ECO:0000313" key="3">
    <source>
        <dbReference type="Proteomes" id="UP000198816"/>
    </source>
</evidence>
<reference evidence="3" key="1">
    <citation type="submission" date="2016-10" db="EMBL/GenBank/DDBJ databases">
        <authorList>
            <person name="Varghese N."/>
            <person name="Submissions S."/>
        </authorList>
    </citation>
    <scope>NUCLEOTIDE SEQUENCE [LARGE SCALE GENOMIC DNA]</scope>
    <source>
        <strain evidence="3">DSM 217</strain>
    </source>
</reference>
<dbReference type="InterPro" id="IPR009649">
    <property type="entry name" value="TraU"/>
</dbReference>
<organism evidence="2 3">
    <name type="scientific">Thiocapsa roseopersicina</name>
    <dbReference type="NCBI Taxonomy" id="1058"/>
    <lineage>
        <taxon>Bacteria</taxon>
        <taxon>Pseudomonadati</taxon>
        <taxon>Pseudomonadota</taxon>
        <taxon>Gammaproteobacteria</taxon>
        <taxon>Chromatiales</taxon>
        <taxon>Chromatiaceae</taxon>
        <taxon>Thiocapsa</taxon>
    </lineage>
</organism>
<dbReference type="STRING" id="1058.SAMN05421783_1592"/>
<keyword evidence="3" id="KW-1185">Reference proteome</keyword>
<gene>
    <name evidence="2" type="ORF">SAMN05421783_1592</name>
</gene>
<dbReference type="Pfam" id="PF06834">
    <property type="entry name" value="TraU"/>
    <property type="match status" value="1"/>
</dbReference>
<evidence type="ECO:0000313" key="2">
    <source>
        <dbReference type="EMBL" id="SDX69565.1"/>
    </source>
</evidence>
<keyword evidence="1" id="KW-0732">Signal</keyword>
<dbReference type="AlphaFoldDB" id="A0A1H3DT27"/>
<feature type="chain" id="PRO_5011719452" evidence="1">
    <location>
        <begin position="36"/>
        <end position="349"/>
    </location>
</feature>
<proteinExistence type="predicted"/>
<dbReference type="Proteomes" id="UP000198816">
    <property type="component" value="Unassembled WGS sequence"/>
</dbReference>
<accession>A0A1H3DT27</accession>
<feature type="signal peptide" evidence="1">
    <location>
        <begin position="1"/>
        <end position="35"/>
    </location>
</feature>
<name>A0A1H3DT27_THIRO</name>
<sequence length="349" mass="37473">MTAMKAMKAPALPRLAGPALLLAALLTAPLGAADAADPACPDAELFSGKLITDVCWACLFPIRIAGMPLFGGSAPAGAASAPFCACNDGLGVPHPGFTVGMWEPARLIELVHAPRCAPALGGIRLPLGSRRLLGTAGQAEYDASDTSFYNFHWYAFPLLILLDLFWDDRCNPDGYVDLDLLYLSELDPTWNHDELAFFTNPEAAWLANPVALAACLADAAAATAGTPIDALFWCAGTWGNLYPFTGRGPTVGSRARETSLASARSLAALHRRGLARRTMGNDALCGAPLAPFLPKSQYKLTMFYPLPETQRAHVIGESPLTWGEWRNIPAVGEDHLYLLWRWNDCCATF</sequence>
<dbReference type="EMBL" id="FNNZ01000059">
    <property type="protein sequence ID" value="SDX69565.1"/>
    <property type="molecule type" value="Genomic_DNA"/>
</dbReference>
<evidence type="ECO:0000256" key="1">
    <source>
        <dbReference type="SAM" id="SignalP"/>
    </source>
</evidence>